<dbReference type="EMBL" id="JXXZ01000010">
    <property type="protein sequence ID" value="KJY98629.1"/>
    <property type="molecule type" value="Genomic_DNA"/>
</dbReference>
<evidence type="ECO:0000256" key="1">
    <source>
        <dbReference type="SAM" id="Phobius"/>
    </source>
</evidence>
<dbReference type="InterPro" id="IPR011623">
    <property type="entry name" value="7TMR_DISM_rcpt_extracell_dom1"/>
</dbReference>
<feature type="transmembrane region" description="Helical" evidence="1">
    <location>
        <begin position="343"/>
        <end position="360"/>
    </location>
</feature>
<dbReference type="Pfam" id="PF07695">
    <property type="entry name" value="7TMR-DISM_7TM"/>
    <property type="match status" value="1"/>
</dbReference>
<protein>
    <recommendedName>
        <fullName evidence="2">EAL domain-containing protein</fullName>
    </recommendedName>
</protein>
<feature type="transmembrane region" description="Helical" evidence="1">
    <location>
        <begin position="191"/>
        <end position="213"/>
    </location>
</feature>
<evidence type="ECO:0000313" key="3">
    <source>
        <dbReference type="EMBL" id="KJY98629.1"/>
    </source>
</evidence>
<dbReference type="Gene3D" id="2.60.40.2380">
    <property type="match status" value="1"/>
</dbReference>
<reference evidence="3 4" key="1">
    <citation type="journal article" date="2015" name="BMC Genomics">
        <title>Genome mining reveals unlocked bioactive potential of marine Gram-negative bacteria.</title>
        <authorList>
            <person name="Machado H."/>
            <person name="Sonnenschein E.C."/>
            <person name="Melchiorsen J."/>
            <person name="Gram L."/>
        </authorList>
    </citation>
    <scope>NUCLEOTIDE SEQUENCE [LARGE SCALE GENOMIC DNA]</scope>
    <source>
        <strain evidence="3 4">S3137</strain>
    </source>
</reference>
<dbReference type="PANTHER" id="PTHR33121:SF81">
    <property type="entry name" value="CYCLIC DI-GMP PHOSPHODIESTERASE PDEB-RELATED"/>
    <property type="match status" value="1"/>
</dbReference>
<dbReference type="CDD" id="cd01948">
    <property type="entry name" value="EAL"/>
    <property type="match status" value="1"/>
</dbReference>
<dbReference type="RefSeq" id="WP_045980564.1">
    <property type="nucleotide sequence ID" value="NZ_JXXY01000022.1"/>
</dbReference>
<dbReference type="Pfam" id="PF00563">
    <property type="entry name" value="EAL"/>
    <property type="match status" value="1"/>
</dbReference>
<proteinExistence type="predicted"/>
<feature type="domain" description="EAL" evidence="2">
    <location>
        <begin position="579"/>
        <end position="832"/>
    </location>
</feature>
<feature type="transmembrane region" description="Helical" evidence="1">
    <location>
        <begin position="257"/>
        <end position="276"/>
    </location>
</feature>
<evidence type="ECO:0000313" key="4">
    <source>
        <dbReference type="Proteomes" id="UP000033664"/>
    </source>
</evidence>
<dbReference type="PANTHER" id="PTHR33121">
    <property type="entry name" value="CYCLIC DI-GMP PHOSPHODIESTERASE PDEF"/>
    <property type="match status" value="1"/>
</dbReference>
<keyword evidence="4" id="KW-1185">Reference proteome</keyword>
<dbReference type="InterPro" id="IPR001633">
    <property type="entry name" value="EAL_dom"/>
</dbReference>
<feature type="transmembrane region" description="Helical" evidence="1">
    <location>
        <begin position="372"/>
        <end position="392"/>
    </location>
</feature>
<name>A0A0F4PGR1_9GAMM</name>
<keyword evidence="1" id="KW-1133">Transmembrane helix</keyword>
<dbReference type="InterPro" id="IPR043128">
    <property type="entry name" value="Rev_trsase/Diguanyl_cyclase"/>
</dbReference>
<dbReference type="Pfam" id="PF07696">
    <property type="entry name" value="7TMR-DISMED2"/>
    <property type="match status" value="1"/>
</dbReference>
<dbReference type="SUPFAM" id="SSF141868">
    <property type="entry name" value="EAL domain-like"/>
    <property type="match status" value="1"/>
</dbReference>
<dbReference type="GO" id="GO:0071111">
    <property type="term" value="F:cyclic-guanylate-specific phosphodiesterase activity"/>
    <property type="evidence" value="ECO:0007669"/>
    <property type="project" value="InterPro"/>
</dbReference>
<dbReference type="eggNOG" id="COG5001">
    <property type="taxonomic scope" value="Bacteria"/>
</dbReference>
<dbReference type="Proteomes" id="UP000033664">
    <property type="component" value="Unassembled WGS sequence"/>
</dbReference>
<accession>A0A0F4PGR1</accession>
<dbReference type="InterPro" id="IPR050706">
    <property type="entry name" value="Cyclic-di-GMP_PDE-like"/>
</dbReference>
<feature type="transmembrane region" description="Helical" evidence="1">
    <location>
        <begin position="220"/>
        <end position="245"/>
    </location>
</feature>
<gene>
    <name evidence="3" type="ORF">TW72_12945</name>
</gene>
<dbReference type="OrthoDB" id="6279314at2"/>
<feature type="transmembrane region" description="Helical" evidence="1">
    <location>
        <begin position="288"/>
        <end position="306"/>
    </location>
</feature>
<dbReference type="PROSITE" id="PS50883">
    <property type="entry name" value="EAL"/>
    <property type="match status" value="1"/>
</dbReference>
<comment type="caution">
    <text evidence="3">The sequence shown here is derived from an EMBL/GenBank/DDBJ whole genome shotgun (WGS) entry which is preliminary data.</text>
</comment>
<dbReference type="InterPro" id="IPR011622">
    <property type="entry name" value="7TMR_DISM_rcpt_extracell_dom2"/>
</dbReference>
<dbReference type="AlphaFoldDB" id="A0A0F4PGR1"/>
<feature type="transmembrane region" description="Helical" evidence="1">
    <location>
        <begin position="312"/>
        <end position="331"/>
    </location>
</feature>
<dbReference type="PATRIC" id="fig|151081.8.peg.3622"/>
<dbReference type="GeneID" id="58229401"/>
<keyword evidence="1" id="KW-0812">Transmembrane</keyword>
<dbReference type="SMART" id="SM00052">
    <property type="entry name" value="EAL"/>
    <property type="match status" value="1"/>
</dbReference>
<evidence type="ECO:0000259" key="2">
    <source>
        <dbReference type="PROSITE" id="PS50883"/>
    </source>
</evidence>
<organism evidence="3 4">
    <name type="scientific">Pseudoalteromonas ruthenica</name>
    <dbReference type="NCBI Taxonomy" id="151081"/>
    <lineage>
        <taxon>Bacteria</taxon>
        <taxon>Pseudomonadati</taxon>
        <taxon>Pseudomonadota</taxon>
        <taxon>Gammaproteobacteria</taxon>
        <taxon>Alteromonadales</taxon>
        <taxon>Pseudoalteromonadaceae</taxon>
        <taxon>Pseudoalteromonas</taxon>
    </lineage>
</organism>
<dbReference type="InterPro" id="IPR035919">
    <property type="entry name" value="EAL_sf"/>
</dbReference>
<sequence length="840" mass="95246">MLPRLDLFNVLAACLLATLVLIAGVLAANITQSSPHSLGDEPGLTVEPSYIVLPQAVTFSALHEKHFDDFTAGSWRQVPWQFGTQQYWLRLTITNNQAEPRSLVARFDNPMVDNLLVYHLDEASQVQHSVQLGDHRRDLSQLEYALPHYAFTLQAQQQHTLVIGIHTTGISKTPVNLYSEQTFFELSRSTFSLWSVYVGVLLMTALYNLILYFSIRDRVYLLYVGYILAVMTLLGIVLGYGFYLWPTSWQQWFHHQVILFNYAIAITTLGFCVMFLRYHKDRGKPYRVALGYLQLLLLLCVLSLFLPEFYSAPIFFMTMPGLYIICFWLIFKKLISGFRWAKYYVLSWFPLLCAAAIQPLELTGVIEYSYLTRHAFLFGSLIEITLMALALADRVRYQRKKSLYYAIHNSHSGLLTYTTLMRRIAQLQNQRRSFTLCIVHMANFQNLQKTIGIESSSQLLKSIAATLSEHAKALCCYRIHPSSKETVAELNNGCLAVLSAEPTATLEHQRLPLLLSQLQAELSVADLRLKPSYILATVAAEQSSQPFKQLIEQACQCIQKAPAGRHRIFSVDDNNDVSQLQRATALQQAMHNNELCLYYQPQLNLQTLQVCGAEALLRWPQQQSRDFTVEDIIHLAEQTGLINQLTLWILNCACRDIAAQGVLWQGQHISVNLSARDIHIADFTHKLADILNEHGVAPTQLKLELTESALVDDPEALKALIARLAELGVKVVLDDYGTGYSSLEYLVKYAFAELKIDKYFVMSLAHSQHHQAIVNTTIMMAHNLGLKVTAEGVETQEIAHLLRHYGADTAQGYLYAKPMNIADYNAWLQQQKQWSNDSLA</sequence>
<dbReference type="Gene3D" id="3.30.70.270">
    <property type="match status" value="1"/>
</dbReference>
<keyword evidence="1" id="KW-0472">Membrane</keyword>
<dbReference type="Gene3D" id="3.20.20.450">
    <property type="entry name" value="EAL domain"/>
    <property type="match status" value="1"/>
</dbReference>